<dbReference type="Proteomes" id="UP000631114">
    <property type="component" value="Unassembled WGS sequence"/>
</dbReference>
<proteinExistence type="predicted"/>
<dbReference type="AlphaFoldDB" id="A0A835H2Q0"/>
<reference evidence="2 3" key="1">
    <citation type="submission" date="2020-10" db="EMBL/GenBank/DDBJ databases">
        <title>The Coptis chinensis genome and diversification of protoberbering-type alkaloids.</title>
        <authorList>
            <person name="Wang B."/>
            <person name="Shu S."/>
            <person name="Song C."/>
            <person name="Liu Y."/>
        </authorList>
    </citation>
    <scope>NUCLEOTIDE SEQUENCE [LARGE SCALE GENOMIC DNA]</scope>
    <source>
        <strain evidence="2">HL-2020</strain>
        <tissue evidence="2">Leaf</tissue>
    </source>
</reference>
<evidence type="ECO:0000313" key="2">
    <source>
        <dbReference type="EMBL" id="KAF9589618.1"/>
    </source>
</evidence>
<name>A0A835H2Q0_9MAGN</name>
<dbReference type="OrthoDB" id="594804at2759"/>
<sequence length="154" mass="18048">MWSLLAYAVPFINKNTEFFAWHPTSCPSLKRLQLEMLRKKDYVEVLSLLLGSYTKLQALRISFKTYYQSTDNICINVKQRTQELATGDLLKLLTEVEIDDFGGDENELHIVRYLLKNANLMEKLKIRYMCCAWEKVELQTWIKKVSPNAKSHLL</sequence>
<evidence type="ECO:0000313" key="3">
    <source>
        <dbReference type="Proteomes" id="UP000631114"/>
    </source>
</evidence>
<keyword evidence="3" id="KW-1185">Reference proteome</keyword>
<gene>
    <name evidence="2" type="ORF">IFM89_026444</name>
</gene>
<dbReference type="InterPro" id="IPR006566">
    <property type="entry name" value="FBD"/>
</dbReference>
<dbReference type="EMBL" id="JADFTS010000009">
    <property type="protein sequence ID" value="KAF9589618.1"/>
    <property type="molecule type" value="Genomic_DNA"/>
</dbReference>
<comment type="caution">
    <text evidence="2">The sequence shown here is derived from an EMBL/GenBank/DDBJ whole genome shotgun (WGS) entry which is preliminary data.</text>
</comment>
<organism evidence="2 3">
    <name type="scientific">Coptis chinensis</name>
    <dbReference type="NCBI Taxonomy" id="261450"/>
    <lineage>
        <taxon>Eukaryota</taxon>
        <taxon>Viridiplantae</taxon>
        <taxon>Streptophyta</taxon>
        <taxon>Embryophyta</taxon>
        <taxon>Tracheophyta</taxon>
        <taxon>Spermatophyta</taxon>
        <taxon>Magnoliopsida</taxon>
        <taxon>Ranunculales</taxon>
        <taxon>Ranunculaceae</taxon>
        <taxon>Coptidoideae</taxon>
        <taxon>Coptis</taxon>
    </lineage>
</organism>
<dbReference type="Pfam" id="PF08387">
    <property type="entry name" value="FBD"/>
    <property type="match status" value="1"/>
</dbReference>
<evidence type="ECO:0000259" key="1">
    <source>
        <dbReference type="Pfam" id="PF08387"/>
    </source>
</evidence>
<feature type="domain" description="FBD" evidence="1">
    <location>
        <begin position="93"/>
        <end position="126"/>
    </location>
</feature>
<protein>
    <recommendedName>
        <fullName evidence="1">FBD domain-containing protein</fullName>
    </recommendedName>
</protein>
<accession>A0A835H2Q0</accession>